<dbReference type="EMBL" id="CP060637">
    <property type="protein sequence ID" value="QNM15305.1"/>
    <property type="molecule type" value="Genomic_DNA"/>
</dbReference>
<gene>
    <name evidence="2" type="ORF">H9Q81_00230</name>
</gene>
<dbReference type="CDD" id="cd07438">
    <property type="entry name" value="PHP_HisPPase_AMP"/>
    <property type="match status" value="1"/>
</dbReference>
<dbReference type="SMART" id="SM00481">
    <property type="entry name" value="POLIIIAc"/>
    <property type="match status" value="1"/>
</dbReference>
<dbReference type="Gene3D" id="1.10.150.650">
    <property type="match status" value="1"/>
</dbReference>
<dbReference type="Pfam" id="PF02811">
    <property type="entry name" value="PHP"/>
    <property type="match status" value="1"/>
</dbReference>
<reference evidence="2 3" key="1">
    <citation type="submission" date="2020-08" db="EMBL/GenBank/DDBJ databases">
        <authorList>
            <person name="Liu C."/>
            <person name="Sun Q."/>
        </authorList>
    </citation>
    <scope>NUCLEOTIDE SEQUENCE [LARGE SCALE GENOMIC DNA]</scope>
    <source>
        <strain evidence="2 3">NSJ-57</strain>
    </source>
</reference>
<sequence length="282" mass="31899">MQVDMHIHTIESDGTFTPEEIIKRGLKNNVTAIAITDHDTVAGIEEGIKFSNELGMEFIPGIEISCNEENLEVHILGYYLNLDDAKFIREIDELKKERETRNFKIIENFKKIGIIIDEEKLKKNAPGNIISRLHFAKYLVSEGIVKSKDEAFIRYLGKNGLAYEPKENFPPERAVKIISDNGGFVSLAHPFLITPDVDLLDKLIERLKPYGLDALEAQYSSFSKTQIKSLKRIAKKHGLIITGGSDFHGSNRTGIDIGCGGLEYQQLELIKEKLKLKKEERV</sequence>
<proteinExistence type="predicted"/>
<protein>
    <submittedName>
        <fullName evidence="2">PHP domain-containing protein</fullName>
    </submittedName>
</protein>
<dbReference type="GO" id="GO:0004534">
    <property type="term" value="F:5'-3' RNA exonuclease activity"/>
    <property type="evidence" value="ECO:0007669"/>
    <property type="project" value="TreeGrafter"/>
</dbReference>
<evidence type="ECO:0000313" key="3">
    <source>
        <dbReference type="Proteomes" id="UP000515913"/>
    </source>
</evidence>
<dbReference type="PANTHER" id="PTHR42924">
    <property type="entry name" value="EXONUCLEASE"/>
    <property type="match status" value="1"/>
</dbReference>
<name>A0A7G9GWX3_9FUSO</name>
<dbReference type="Gene3D" id="3.20.20.140">
    <property type="entry name" value="Metal-dependent hydrolases"/>
    <property type="match status" value="1"/>
</dbReference>
<dbReference type="InterPro" id="IPR052018">
    <property type="entry name" value="PHP_domain"/>
</dbReference>
<dbReference type="AlphaFoldDB" id="A0A7G9GWX3"/>
<dbReference type="InterPro" id="IPR004013">
    <property type="entry name" value="PHP_dom"/>
</dbReference>
<dbReference type="SUPFAM" id="SSF89550">
    <property type="entry name" value="PHP domain-like"/>
    <property type="match status" value="1"/>
</dbReference>
<feature type="domain" description="Polymerase/histidinol phosphatase N-terminal" evidence="1">
    <location>
        <begin position="3"/>
        <end position="68"/>
    </location>
</feature>
<dbReference type="PANTHER" id="PTHR42924:SF3">
    <property type="entry name" value="POLYMERASE_HISTIDINOL PHOSPHATASE N-TERMINAL DOMAIN-CONTAINING PROTEIN"/>
    <property type="match status" value="1"/>
</dbReference>
<dbReference type="GO" id="GO:0035312">
    <property type="term" value="F:5'-3' DNA exonuclease activity"/>
    <property type="evidence" value="ECO:0007669"/>
    <property type="project" value="TreeGrafter"/>
</dbReference>
<dbReference type="RefSeq" id="WP_187422899.1">
    <property type="nucleotide sequence ID" value="NZ_CP060637.1"/>
</dbReference>
<dbReference type="KEGG" id="fho:H9Q81_00230"/>
<dbReference type="InterPro" id="IPR016195">
    <property type="entry name" value="Pol/histidinol_Pase-like"/>
</dbReference>
<organism evidence="2 3">
    <name type="scientific">Fusobacterium hominis</name>
    <dbReference type="NCBI Taxonomy" id="2764326"/>
    <lineage>
        <taxon>Bacteria</taxon>
        <taxon>Fusobacteriati</taxon>
        <taxon>Fusobacteriota</taxon>
        <taxon>Fusobacteriia</taxon>
        <taxon>Fusobacteriales</taxon>
        <taxon>Fusobacteriaceae</taxon>
        <taxon>Fusobacterium</taxon>
    </lineage>
</organism>
<accession>A0A7G9GWX3</accession>
<evidence type="ECO:0000313" key="2">
    <source>
        <dbReference type="EMBL" id="QNM15305.1"/>
    </source>
</evidence>
<dbReference type="InterPro" id="IPR003141">
    <property type="entry name" value="Pol/His_phosphatase_N"/>
</dbReference>
<dbReference type="Proteomes" id="UP000515913">
    <property type="component" value="Chromosome"/>
</dbReference>
<keyword evidence="3" id="KW-1185">Reference proteome</keyword>
<evidence type="ECO:0000259" key="1">
    <source>
        <dbReference type="SMART" id="SM00481"/>
    </source>
</evidence>